<dbReference type="SMART" id="SM00382">
    <property type="entry name" value="AAA"/>
    <property type="match status" value="1"/>
</dbReference>
<evidence type="ECO:0000256" key="4">
    <source>
        <dbReference type="ARBA" id="ARBA00023125"/>
    </source>
</evidence>
<dbReference type="GO" id="GO:0043565">
    <property type="term" value="F:sequence-specific DNA binding"/>
    <property type="evidence" value="ECO:0007669"/>
    <property type="project" value="InterPro"/>
</dbReference>
<proteinExistence type="predicted"/>
<dbReference type="SUPFAM" id="SSF55785">
    <property type="entry name" value="PYP-like sensor domain (PAS domain)"/>
    <property type="match status" value="1"/>
</dbReference>
<dbReference type="InterPro" id="IPR003593">
    <property type="entry name" value="AAA+_ATPase"/>
</dbReference>
<dbReference type="SUPFAM" id="SSF46689">
    <property type="entry name" value="Homeodomain-like"/>
    <property type="match status" value="1"/>
</dbReference>
<dbReference type="InterPro" id="IPR025944">
    <property type="entry name" value="Sigma_54_int_dom_CS"/>
</dbReference>
<dbReference type="InterPro" id="IPR000014">
    <property type="entry name" value="PAS"/>
</dbReference>
<feature type="domain" description="PAS" evidence="7">
    <location>
        <begin position="9"/>
        <end position="54"/>
    </location>
</feature>
<dbReference type="InterPro" id="IPR002197">
    <property type="entry name" value="HTH_Fis"/>
</dbReference>
<dbReference type="PROSITE" id="PS00676">
    <property type="entry name" value="SIGMA54_INTERACT_2"/>
    <property type="match status" value="1"/>
</dbReference>
<dbReference type="PRINTS" id="PR01590">
    <property type="entry name" value="HTHFIS"/>
</dbReference>
<dbReference type="InterPro" id="IPR058031">
    <property type="entry name" value="AAA_lid_NorR"/>
</dbReference>
<dbReference type="PROSITE" id="PS50045">
    <property type="entry name" value="SIGMA54_INTERACT_4"/>
    <property type="match status" value="1"/>
</dbReference>
<dbReference type="CDD" id="cd00130">
    <property type="entry name" value="PAS"/>
    <property type="match status" value="1"/>
</dbReference>
<dbReference type="Pfam" id="PF02954">
    <property type="entry name" value="HTH_8"/>
    <property type="match status" value="1"/>
</dbReference>
<evidence type="ECO:0000259" key="7">
    <source>
        <dbReference type="PROSITE" id="PS50112"/>
    </source>
</evidence>
<dbReference type="Pfam" id="PF13426">
    <property type="entry name" value="PAS_9"/>
    <property type="match status" value="1"/>
</dbReference>
<dbReference type="InterPro" id="IPR035965">
    <property type="entry name" value="PAS-like_dom_sf"/>
</dbReference>
<dbReference type="InterPro" id="IPR000700">
    <property type="entry name" value="PAS-assoc_C"/>
</dbReference>
<dbReference type="Gene3D" id="1.10.10.60">
    <property type="entry name" value="Homeodomain-like"/>
    <property type="match status" value="1"/>
</dbReference>
<evidence type="ECO:0000256" key="3">
    <source>
        <dbReference type="ARBA" id="ARBA00023015"/>
    </source>
</evidence>
<gene>
    <name evidence="9" type="ORF">HYY20_03275</name>
</gene>
<dbReference type="NCBIfam" id="TIGR00229">
    <property type="entry name" value="sensory_box"/>
    <property type="match status" value="1"/>
</dbReference>
<dbReference type="SMART" id="SM00086">
    <property type="entry name" value="PAC"/>
    <property type="match status" value="1"/>
</dbReference>
<dbReference type="Gene3D" id="3.40.50.300">
    <property type="entry name" value="P-loop containing nucleotide triphosphate hydrolases"/>
    <property type="match status" value="1"/>
</dbReference>
<dbReference type="FunFam" id="3.40.50.300:FF:000006">
    <property type="entry name" value="DNA-binding transcriptional regulator NtrC"/>
    <property type="match status" value="1"/>
</dbReference>
<keyword evidence="4" id="KW-0238">DNA-binding</keyword>
<dbReference type="PROSITE" id="PS50113">
    <property type="entry name" value="PAC"/>
    <property type="match status" value="1"/>
</dbReference>
<dbReference type="SUPFAM" id="SSF52540">
    <property type="entry name" value="P-loop containing nucleoside triphosphate hydrolases"/>
    <property type="match status" value="1"/>
</dbReference>
<dbReference type="Pfam" id="PF00158">
    <property type="entry name" value="Sigma54_activat"/>
    <property type="match status" value="1"/>
</dbReference>
<evidence type="ECO:0000313" key="10">
    <source>
        <dbReference type="Proteomes" id="UP000769766"/>
    </source>
</evidence>
<dbReference type="SMART" id="SM00091">
    <property type="entry name" value="PAS"/>
    <property type="match status" value="1"/>
</dbReference>
<dbReference type="PROSITE" id="PS00688">
    <property type="entry name" value="SIGMA54_INTERACT_3"/>
    <property type="match status" value="1"/>
</dbReference>
<dbReference type="AlphaFoldDB" id="A0A932CM06"/>
<evidence type="ECO:0000313" key="9">
    <source>
        <dbReference type="EMBL" id="MBI2875883.1"/>
    </source>
</evidence>
<evidence type="ECO:0000256" key="1">
    <source>
        <dbReference type="ARBA" id="ARBA00022741"/>
    </source>
</evidence>
<organism evidence="9 10">
    <name type="scientific">Tectimicrobiota bacterium</name>
    <dbReference type="NCBI Taxonomy" id="2528274"/>
    <lineage>
        <taxon>Bacteria</taxon>
        <taxon>Pseudomonadati</taxon>
        <taxon>Nitrospinota/Tectimicrobiota group</taxon>
        <taxon>Candidatus Tectimicrobiota</taxon>
    </lineage>
</organism>
<dbReference type="EMBL" id="JACPRF010000100">
    <property type="protein sequence ID" value="MBI2875883.1"/>
    <property type="molecule type" value="Genomic_DNA"/>
</dbReference>
<keyword evidence="3" id="KW-0805">Transcription regulation</keyword>
<keyword evidence="1" id="KW-0547">Nucleotide-binding</keyword>
<dbReference type="InterPro" id="IPR002078">
    <property type="entry name" value="Sigma_54_int"/>
</dbReference>
<dbReference type="InterPro" id="IPR001610">
    <property type="entry name" value="PAC"/>
</dbReference>
<dbReference type="GO" id="GO:0006355">
    <property type="term" value="P:regulation of DNA-templated transcription"/>
    <property type="evidence" value="ECO:0007669"/>
    <property type="project" value="InterPro"/>
</dbReference>
<dbReference type="InterPro" id="IPR027417">
    <property type="entry name" value="P-loop_NTPase"/>
</dbReference>
<protein>
    <submittedName>
        <fullName evidence="9">Sigma 54-interacting transcriptional regulator</fullName>
    </submittedName>
</protein>
<dbReference type="CDD" id="cd00009">
    <property type="entry name" value="AAA"/>
    <property type="match status" value="1"/>
</dbReference>
<accession>A0A932CM06</accession>
<dbReference type="Proteomes" id="UP000769766">
    <property type="component" value="Unassembled WGS sequence"/>
</dbReference>
<keyword evidence="2" id="KW-0067">ATP-binding</keyword>
<keyword evidence="5" id="KW-0804">Transcription</keyword>
<name>A0A932CM06_UNCTE</name>
<dbReference type="InterPro" id="IPR025943">
    <property type="entry name" value="Sigma_54_int_dom_ATP-bd_2"/>
</dbReference>
<dbReference type="Pfam" id="PF25601">
    <property type="entry name" value="AAA_lid_14"/>
    <property type="match status" value="1"/>
</dbReference>
<sequence>MIELDFRKDPAILSLVVDTMAVGVFTVDAKGSFVAWSEGAERITGYPRAEVIGKPCRILEGPNCKGFQTLAELLEGPELPPSGICNQECKVLSRDGRELYLHGDVRILTDEQGRVIGAVGTFVDLTSFLLAHEKIALLEEQAKSRSAFHRLVGKSAPMQEVFRRLRLAAQSEVTVLLTGESGTGKELAAGAIHSLSARKDRPFIGVNCSAIPETLLESELFGHVKGAFTGAVRDKVGIFQAAEGGTLFLDEIGDVSPLLQLKLLRVLQEREIRRVGDDRPSKTNVRLITATNKDLGSLMASGAFREDFYYRIRVFEIALPPLRERREEIPLLVEHFVTEFRQSLGKPVEGITRDALQGMMDYPWPGNVRELRNAIEHAFVTAEGDHLTLLDLPLEIRNPRVRPAKSHPEPPLSPQDRAERLRIEEALRKSQGNRTEAAKYLKISRVTLWKKIRRLGIEAGEREG</sequence>
<dbReference type="Gene3D" id="1.10.8.60">
    <property type="match status" value="1"/>
</dbReference>
<dbReference type="InterPro" id="IPR009057">
    <property type="entry name" value="Homeodomain-like_sf"/>
</dbReference>
<dbReference type="GO" id="GO:0005524">
    <property type="term" value="F:ATP binding"/>
    <property type="evidence" value="ECO:0007669"/>
    <property type="project" value="UniProtKB-KW"/>
</dbReference>
<dbReference type="PROSITE" id="PS50112">
    <property type="entry name" value="PAS"/>
    <property type="match status" value="1"/>
</dbReference>
<evidence type="ECO:0000259" key="8">
    <source>
        <dbReference type="PROSITE" id="PS50113"/>
    </source>
</evidence>
<evidence type="ECO:0000256" key="5">
    <source>
        <dbReference type="ARBA" id="ARBA00023163"/>
    </source>
</evidence>
<feature type="domain" description="PAC" evidence="8">
    <location>
        <begin position="85"/>
        <end position="137"/>
    </location>
</feature>
<reference evidence="9" key="1">
    <citation type="submission" date="2020-07" db="EMBL/GenBank/DDBJ databases">
        <title>Huge and variable diversity of episymbiotic CPR bacteria and DPANN archaea in groundwater ecosystems.</title>
        <authorList>
            <person name="He C.Y."/>
            <person name="Keren R."/>
            <person name="Whittaker M."/>
            <person name="Farag I.F."/>
            <person name="Doudna J."/>
            <person name="Cate J.H.D."/>
            <person name="Banfield J.F."/>
        </authorList>
    </citation>
    <scope>NUCLEOTIDE SEQUENCE</scope>
    <source>
        <strain evidence="9">NC_groundwater_672_Ag_B-0.1um_62_36</strain>
    </source>
</reference>
<feature type="domain" description="Sigma-54 factor interaction" evidence="6">
    <location>
        <begin position="151"/>
        <end position="380"/>
    </location>
</feature>
<evidence type="ECO:0000256" key="2">
    <source>
        <dbReference type="ARBA" id="ARBA00022840"/>
    </source>
</evidence>
<dbReference type="Gene3D" id="3.30.450.20">
    <property type="entry name" value="PAS domain"/>
    <property type="match status" value="1"/>
</dbReference>
<evidence type="ECO:0000259" key="6">
    <source>
        <dbReference type="PROSITE" id="PS50045"/>
    </source>
</evidence>
<dbReference type="PANTHER" id="PTHR32071">
    <property type="entry name" value="TRANSCRIPTIONAL REGULATORY PROTEIN"/>
    <property type="match status" value="1"/>
</dbReference>
<comment type="caution">
    <text evidence="9">The sequence shown here is derived from an EMBL/GenBank/DDBJ whole genome shotgun (WGS) entry which is preliminary data.</text>
</comment>